<reference evidence="1" key="3">
    <citation type="submission" date="2011-03" db="EMBL/GenBank/DDBJ databases">
        <title>Annotation of Magnaporthe poae ATCC 64411.</title>
        <authorList>
            <person name="Ma L.-J."/>
            <person name="Dead R."/>
            <person name="Young S.K."/>
            <person name="Zeng Q."/>
            <person name="Gargeya S."/>
            <person name="Fitzgerald M."/>
            <person name="Haas B."/>
            <person name="Abouelleil A."/>
            <person name="Alvarado L."/>
            <person name="Arachchi H.M."/>
            <person name="Berlin A."/>
            <person name="Brown A."/>
            <person name="Chapman S.B."/>
            <person name="Chen Z."/>
            <person name="Dunbar C."/>
            <person name="Freedman E."/>
            <person name="Gearin G."/>
            <person name="Gellesch M."/>
            <person name="Goldberg J."/>
            <person name="Griggs A."/>
            <person name="Gujja S."/>
            <person name="Heiman D."/>
            <person name="Howarth C."/>
            <person name="Larson L."/>
            <person name="Lui A."/>
            <person name="MacDonald P.J.P."/>
            <person name="Mehta T."/>
            <person name="Montmayeur A."/>
            <person name="Murphy C."/>
            <person name="Neiman D."/>
            <person name="Pearson M."/>
            <person name="Priest M."/>
            <person name="Roberts A."/>
            <person name="Saif S."/>
            <person name="Shea T."/>
            <person name="Shenoy N."/>
            <person name="Sisk P."/>
            <person name="Stolte C."/>
            <person name="Sykes S."/>
            <person name="Yandava C."/>
            <person name="Wortman J."/>
            <person name="Nusbaum C."/>
            <person name="Birren B."/>
        </authorList>
    </citation>
    <scope>NUCLEOTIDE SEQUENCE</scope>
    <source>
        <strain evidence="1">ATCC 64411</strain>
    </source>
</reference>
<dbReference type="EMBL" id="GL876977">
    <property type="protein sequence ID" value="KLU91677.1"/>
    <property type="molecule type" value="Genomic_DNA"/>
</dbReference>
<sequence>MECEGLEICNWNPWLGDLWQPRRPAGTDIAKNLAKFTSFDWRSLDPSCMFCSVSTVPVALSGGSARQPMAHVLFSRLGGPALLRQGSARSAAAGRKTSHELQMVCCFGSMHLA</sequence>
<accession>A0A0C4EBY3</accession>
<dbReference type="EMBL" id="ADBL01002623">
    <property type="status" value="NOT_ANNOTATED_CDS"/>
    <property type="molecule type" value="Genomic_DNA"/>
</dbReference>
<name>A0A0C4EBY3_MAGP6</name>
<dbReference type="Proteomes" id="UP000011715">
    <property type="component" value="Unassembled WGS sequence"/>
</dbReference>
<keyword evidence="3" id="KW-1185">Reference proteome</keyword>
<proteinExistence type="predicted"/>
<dbReference type="EnsemblFungi" id="MAPG_10195T0">
    <property type="protein sequence ID" value="MAPG_10195T0"/>
    <property type="gene ID" value="MAPG_10195"/>
</dbReference>
<evidence type="ECO:0000313" key="3">
    <source>
        <dbReference type="Proteomes" id="UP000011715"/>
    </source>
</evidence>
<protein>
    <submittedName>
        <fullName evidence="1 2">Uncharacterized protein</fullName>
    </submittedName>
</protein>
<dbReference type="VEuPathDB" id="FungiDB:MAPG_10195"/>
<evidence type="ECO:0000313" key="2">
    <source>
        <dbReference type="EnsemblFungi" id="MAPG_10195T0"/>
    </source>
</evidence>
<dbReference type="AlphaFoldDB" id="A0A0C4EBY3"/>
<evidence type="ECO:0000313" key="1">
    <source>
        <dbReference type="EMBL" id="KLU91677.1"/>
    </source>
</evidence>
<reference evidence="1" key="2">
    <citation type="submission" date="2010-05" db="EMBL/GenBank/DDBJ databases">
        <title>The Genome Sequence of Magnaporthe poae strain ATCC 64411.</title>
        <authorList>
            <consortium name="The Broad Institute Genome Sequencing Platform"/>
            <consortium name="Broad Institute Genome Sequencing Center for Infectious Disease"/>
            <person name="Ma L.-J."/>
            <person name="Dead R."/>
            <person name="Young S."/>
            <person name="Zeng Q."/>
            <person name="Koehrsen M."/>
            <person name="Alvarado L."/>
            <person name="Berlin A."/>
            <person name="Chapman S.B."/>
            <person name="Chen Z."/>
            <person name="Freedman E."/>
            <person name="Gellesch M."/>
            <person name="Goldberg J."/>
            <person name="Griggs A."/>
            <person name="Gujja S."/>
            <person name="Heilman E.R."/>
            <person name="Heiman D."/>
            <person name="Hepburn T."/>
            <person name="Howarth C."/>
            <person name="Jen D."/>
            <person name="Larson L."/>
            <person name="Mehta T."/>
            <person name="Neiman D."/>
            <person name="Pearson M."/>
            <person name="Roberts A."/>
            <person name="Saif S."/>
            <person name="Shea T."/>
            <person name="Shenoy N."/>
            <person name="Sisk P."/>
            <person name="Stolte C."/>
            <person name="Sykes S."/>
            <person name="Walk T."/>
            <person name="White J."/>
            <person name="Yandava C."/>
            <person name="Haas B."/>
            <person name="Nusbaum C."/>
            <person name="Birren B."/>
        </authorList>
    </citation>
    <scope>NUCLEOTIDE SEQUENCE</scope>
    <source>
        <strain evidence="1">ATCC 64411</strain>
    </source>
</reference>
<reference evidence="2" key="4">
    <citation type="journal article" date="2015" name="G3 (Bethesda)">
        <title>Genome sequences of three phytopathogenic species of the Magnaporthaceae family of fungi.</title>
        <authorList>
            <person name="Okagaki L.H."/>
            <person name="Nunes C.C."/>
            <person name="Sailsbery J."/>
            <person name="Clay B."/>
            <person name="Brown D."/>
            <person name="John T."/>
            <person name="Oh Y."/>
            <person name="Young N."/>
            <person name="Fitzgerald M."/>
            <person name="Haas B.J."/>
            <person name="Zeng Q."/>
            <person name="Young S."/>
            <person name="Adiconis X."/>
            <person name="Fan L."/>
            <person name="Levin J.Z."/>
            <person name="Mitchell T.K."/>
            <person name="Okubara P.A."/>
            <person name="Farman M.L."/>
            <person name="Kohn L.M."/>
            <person name="Birren B."/>
            <person name="Ma L.-J."/>
            <person name="Dean R.A."/>
        </authorList>
    </citation>
    <scope>NUCLEOTIDE SEQUENCE</scope>
    <source>
        <strain evidence="2">ATCC 64411 / 73-15</strain>
    </source>
</reference>
<gene>
    <name evidence="1" type="ORF">MAPG_10195</name>
</gene>
<reference evidence="2" key="5">
    <citation type="submission" date="2015-06" db="UniProtKB">
        <authorList>
            <consortium name="EnsemblFungi"/>
        </authorList>
    </citation>
    <scope>IDENTIFICATION</scope>
    <source>
        <strain evidence="2">ATCC 64411</strain>
    </source>
</reference>
<organism evidence="2 3">
    <name type="scientific">Magnaporthiopsis poae (strain ATCC 64411 / 73-15)</name>
    <name type="common">Kentucky bluegrass fungus</name>
    <name type="synonym">Magnaporthe poae</name>
    <dbReference type="NCBI Taxonomy" id="644358"/>
    <lineage>
        <taxon>Eukaryota</taxon>
        <taxon>Fungi</taxon>
        <taxon>Dikarya</taxon>
        <taxon>Ascomycota</taxon>
        <taxon>Pezizomycotina</taxon>
        <taxon>Sordariomycetes</taxon>
        <taxon>Sordariomycetidae</taxon>
        <taxon>Magnaporthales</taxon>
        <taxon>Magnaporthaceae</taxon>
        <taxon>Magnaporthiopsis</taxon>
    </lineage>
</organism>
<reference evidence="3" key="1">
    <citation type="submission" date="2010-05" db="EMBL/GenBank/DDBJ databases">
        <title>The genome sequence of Magnaporthe poae strain ATCC 64411.</title>
        <authorList>
            <person name="Ma L.-J."/>
            <person name="Dead R."/>
            <person name="Young S."/>
            <person name="Zeng Q."/>
            <person name="Koehrsen M."/>
            <person name="Alvarado L."/>
            <person name="Berlin A."/>
            <person name="Chapman S.B."/>
            <person name="Chen Z."/>
            <person name="Freedman E."/>
            <person name="Gellesch M."/>
            <person name="Goldberg J."/>
            <person name="Griggs A."/>
            <person name="Gujja S."/>
            <person name="Heilman E.R."/>
            <person name="Heiman D."/>
            <person name="Hepburn T."/>
            <person name="Howarth C."/>
            <person name="Jen D."/>
            <person name="Larson L."/>
            <person name="Mehta T."/>
            <person name="Neiman D."/>
            <person name="Pearson M."/>
            <person name="Roberts A."/>
            <person name="Saif S."/>
            <person name="Shea T."/>
            <person name="Shenoy N."/>
            <person name="Sisk P."/>
            <person name="Stolte C."/>
            <person name="Sykes S."/>
            <person name="Walk T."/>
            <person name="White J."/>
            <person name="Yandava C."/>
            <person name="Haas B."/>
            <person name="Nusbaum C."/>
            <person name="Birren B."/>
        </authorList>
    </citation>
    <scope>NUCLEOTIDE SEQUENCE [LARGE SCALE GENOMIC DNA]</scope>
    <source>
        <strain evidence="3">ATCC 64411 / 73-15</strain>
    </source>
</reference>